<feature type="compositionally biased region" description="Basic and acidic residues" evidence="1">
    <location>
        <begin position="35"/>
        <end position="47"/>
    </location>
</feature>
<gene>
    <name evidence="2" type="ORF">OKIOD_LOCUS15778</name>
</gene>
<organism evidence="2 3">
    <name type="scientific">Oikopleura dioica</name>
    <name type="common">Tunicate</name>
    <dbReference type="NCBI Taxonomy" id="34765"/>
    <lineage>
        <taxon>Eukaryota</taxon>
        <taxon>Metazoa</taxon>
        <taxon>Chordata</taxon>
        <taxon>Tunicata</taxon>
        <taxon>Appendicularia</taxon>
        <taxon>Copelata</taxon>
        <taxon>Oikopleuridae</taxon>
        <taxon>Oikopleura</taxon>
    </lineage>
</organism>
<dbReference type="EMBL" id="OU015567">
    <property type="protein sequence ID" value="CAG5112842.1"/>
    <property type="molecule type" value="Genomic_DNA"/>
</dbReference>
<keyword evidence="3" id="KW-1185">Reference proteome</keyword>
<feature type="compositionally biased region" description="Low complexity" evidence="1">
    <location>
        <begin position="302"/>
        <end position="339"/>
    </location>
</feature>
<evidence type="ECO:0000256" key="1">
    <source>
        <dbReference type="SAM" id="MobiDB-lite"/>
    </source>
</evidence>
<dbReference type="Proteomes" id="UP001158576">
    <property type="component" value="Chromosome 2"/>
</dbReference>
<evidence type="ECO:0000313" key="3">
    <source>
        <dbReference type="Proteomes" id="UP001158576"/>
    </source>
</evidence>
<feature type="region of interest" description="Disordered" evidence="1">
    <location>
        <begin position="83"/>
        <end position="128"/>
    </location>
</feature>
<reference evidence="2 3" key="1">
    <citation type="submission" date="2021-04" db="EMBL/GenBank/DDBJ databases">
        <authorList>
            <person name="Bliznina A."/>
        </authorList>
    </citation>
    <scope>NUCLEOTIDE SEQUENCE [LARGE SCALE GENOMIC DNA]</scope>
</reference>
<dbReference type="Pfam" id="PF10220">
    <property type="entry name" value="Smg8_Smg9"/>
    <property type="match status" value="1"/>
</dbReference>
<evidence type="ECO:0000313" key="2">
    <source>
        <dbReference type="EMBL" id="CAG5112842.1"/>
    </source>
</evidence>
<protein>
    <submittedName>
        <fullName evidence="2">Oidioi.mRNA.OKI2018_I69.chr2.g7013.t1.cds</fullName>
    </submittedName>
</protein>
<feature type="compositionally biased region" description="Pro residues" evidence="1">
    <location>
        <begin position="1"/>
        <end position="10"/>
    </location>
</feature>
<name>A0ABN7T9M9_OIKDI</name>
<feature type="region of interest" description="Disordered" evidence="1">
    <location>
        <begin position="134"/>
        <end position="153"/>
    </location>
</feature>
<feature type="region of interest" description="Disordered" evidence="1">
    <location>
        <begin position="297"/>
        <end position="388"/>
    </location>
</feature>
<accession>A0ABN7T9M9</accession>
<feature type="compositionally biased region" description="Basic residues" evidence="1">
    <location>
        <begin position="353"/>
        <end position="366"/>
    </location>
</feature>
<sequence>MHIPVAPTPLVPQTGKNQSEDSSADLPALPPPDQTEERYLDTAENADKNPVSSTNTIPIKEMDPEASVESAFDSLLEPYVNEFSDVEASPEHVTGESVTLPRESTPEPSDLAQEQEPAGSVPPELPSSAVLPRYVSKAPSQSPEFIPPADSSPFVSRLDQRLTEIFHVPQSPTVHEDSDDEPGSVIDLGSVDLSMHEYQSALKDAKERKLTVKQHGQLLPTREANFKVKALQHELLCALQKAAPVFDQRTFPRSEDYKKISKLVYKLFNPSSKYAYCANASLLGGQSSLRSFIAKGRAQKNSSGEASSSKTESRDSAGSARNASSSNSDTGAQPSSAPAGPSPEQPRSLAGRLGRHGQHKYKRGNRGGRFGPYKRAYPRGPASRGNRSSATVGQLARIWFAIPAHCHQEITVRPLVTPGRNAPTFRTTPEEFTLSSNSIWVLRFPFVYRDEQKTYLPPKESSEFIHFKVSKILSRNTAKG</sequence>
<feature type="region of interest" description="Disordered" evidence="1">
    <location>
        <begin position="1"/>
        <end position="69"/>
    </location>
</feature>
<dbReference type="InterPro" id="IPR019354">
    <property type="entry name" value="SMG8-like"/>
</dbReference>
<proteinExistence type="predicted"/>